<evidence type="ECO:0000313" key="1">
    <source>
        <dbReference type="EMBL" id="SEH04284.1"/>
    </source>
</evidence>
<keyword evidence="2" id="KW-1185">Reference proteome</keyword>
<name>A0A1H6F5N3_9GAMM</name>
<dbReference type="EMBL" id="FMSV02000037">
    <property type="protein sequence ID" value="SEH04284.1"/>
    <property type="molecule type" value="Genomic_DNA"/>
</dbReference>
<gene>
    <name evidence="1" type="ORF">MBHS_00130</name>
</gene>
<protein>
    <submittedName>
        <fullName evidence="1">Uncharacterized protein</fullName>
    </submittedName>
</protein>
<organism evidence="1 2">
    <name type="scientific">Candidatus Venteria ishoeyi</name>
    <dbReference type="NCBI Taxonomy" id="1899563"/>
    <lineage>
        <taxon>Bacteria</taxon>
        <taxon>Pseudomonadati</taxon>
        <taxon>Pseudomonadota</taxon>
        <taxon>Gammaproteobacteria</taxon>
        <taxon>Thiotrichales</taxon>
        <taxon>Thiotrichaceae</taxon>
        <taxon>Venteria</taxon>
    </lineage>
</organism>
<reference evidence="1 2" key="1">
    <citation type="submission" date="2016-10" db="EMBL/GenBank/DDBJ databases">
        <authorList>
            <person name="de Groot N.N."/>
        </authorList>
    </citation>
    <scope>NUCLEOTIDE SEQUENCE [LARGE SCALE GENOMIC DNA]</scope>
    <source>
        <strain evidence="1">MBHS1</strain>
    </source>
</reference>
<dbReference type="Proteomes" id="UP000236724">
    <property type="component" value="Unassembled WGS sequence"/>
</dbReference>
<evidence type="ECO:0000313" key="2">
    <source>
        <dbReference type="Proteomes" id="UP000236724"/>
    </source>
</evidence>
<sequence>MVTVVEGVLCLLLSTIIHALKIGVILQARAGIAGTKQFFETKIGKWTNVLIGDTHTFLHKKTDNITVMLSVNVFARQ</sequence>
<dbReference type="AlphaFoldDB" id="A0A1H6F5N3"/>
<accession>A0A1H6F5N3</accession>
<proteinExistence type="predicted"/>